<dbReference type="EMBL" id="SNYA01000001">
    <property type="protein sequence ID" value="TDP95611.1"/>
    <property type="molecule type" value="Genomic_DNA"/>
</dbReference>
<accession>A0A4R6S7C3</accession>
<name>A0A4R6S7C3_9MICO</name>
<proteinExistence type="predicted"/>
<dbReference type="Proteomes" id="UP000295601">
    <property type="component" value="Unassembled WGS sequence"/>
</dbReference>
<protein>
    <submittedName>
        <fullName evidence="1">Uncharacterized protein</fullName>
    </submittedName>
</protein>
<dbReference type="OrthoDB" id="4952679at2"/>
<keyword evidence="2" id="KW-1185">Reference proteome</keyword>
<gene>
    <name evidence="1" type="ORF">EDF62_0302</name>
</gene>
<dbReference type="RefSeq" id="WP_133615527.1">
    <property type="nucleotide sequence ID" value="NZ_SNYA01000001.1"/>
</dbReference>
<evidence type="ECO:0000313" key="2">
    <source>
        <dbReference type="Proteomes" id="UP000295601"/>
    </source>
</evidence>
<evidence type="ECO:0000313" key="1">
    <source>
        <dbReference type="EMBL" id="TDP95611.1"/>
    </source>
</evidence>
<dbReference type="AlphaFoldDB" id="A0A4R6S7C3"/>
<sequence length="75" mass="8122">MGTGNEHEATAVVWIVCHDESPDNTVLGVFATGAEAEAYAGEVQHLFENGVIFTSFPIGYRHIDGVVRYSAPDVR</sequence>
<comment type="caution">
    <text evidence="1">The sequence shown here is derived from an EMBL/GenBank/DDBJ whole genome shotgun (WGS) entry which is preliminary data.</text>
</comment>
<organism evidence="1 2">
    <name type="scientific">Leucobacter luti</name>
    <dbReference type="NCBI Taxonomy" id="340320"/>
    <lineage>
        <taxon>Bacteria</taxon>
        <taxon>Bacillati</taxon>
        <taxon>Actinomycetota</taxon>
        <taxon>Actinomycetes</taxon>
        <taxon>Micrococcales</taxon>
        <taxon>Microbacteriaceae</taxon>
        <taxon>Leucobacter</taxon>
    </lineage>
</organism>
<reference evidence="1 2" key="1">
    <citation type="submission" date="2019-03" db="EMBL/GenBank/DDBJ databases">
        <title>Genomic analyses of the natural microbiome of Caenorhabditis elegans.</title>
        <authorList>
            <person name="Samuel B."/>
        </authorList>
    </citation>
    <scope>NUCLEOTIDE SEQUENCE [LARGE SCALE GENOMIC DNA]</scope>
    <source>
        <strain evidence="1 2">JUb18</strain>
    </source>
</reference>